<dbReference type="OrthoDB" id="5288142at2759"/>
<accession>A0A6A6TD70</accession>
<feature type="region of interest" description="Disordered" evidence="2">
    <location>
        <begin position="377"/>
        <end position="400"/>
    </location>
</feature>
<feature type="region of interest" description="Disordered" evidence="2">
    <location>
        <begin position="627"/>
        <end position="660"/>
    </location>
</feature>
<name>A0A6A6TD70_9PLEO</name>
<keyword evidence="1" id="KW-0175">Coiled coil</keyword>
<feature type="region of interest" description="Disordered" evidence="2">
    <location>
        <begin position="285"/>
        <end position="322"/>
    </location>
</feature>
<feature type="compositionally biased region" description="Acidic residues" evidence="2">
    <location>
        <begin position="564"/>
        <end position="573"/>
    </location>
</feature>
<organism evidence="3 4">
    <name type="scientific">Lophiostoma macrostomum CBS 122681</name>
    <dbReference type="NCBI Taxonomy" id="1314788"/>
    <lineage>
        <taxon>Eukaryota</taxon>
        <taxon>Fungi</taxon>
        <taxon>Dikarya</taxon>
        <taxon>Ascomycota</taxon>
        <taxon>Pezizomycotina</taxon>
        <taxon>Dothideomycetes</taxon>
        <taxon>Pleosporomycetidae</taxon>
        <taxon>Pleosporales</taxon>
        <taxon>Lophiostomataceae</taxon>
        <taxon>Lophiostoma</taxon>
    </lineage>
</organism>
<proteinExistence type="predicted"/>
<evidence type="ECO:0000256" key="2">
    <source>
        <dbReference type="SAM" id="MobiDB-lite"/>
    </source>
</evidence>
<feature type="compositionally biased region" description="Basic and acidic residues" evidence="2">
    <location>
        <begin position="458"/>
        <end position="467"/>
    </location>
</feature>
<reference evidence="3" key="1">
    <citation type="journal article" date="2020" name="Stud. Mycol.">
        <title>101 Dothideomycetes genomes: a test case for predicting lifestyles and emergence of pathogens.</title>
        <authorList>
            <person name="Haridas S."/>
            <person name="Albert R."/>
            <person name="Binder M."/>
            <person name="Bloem J."/>
            <person name="Labutti K."/>
            <person name="Salamov A."/>
            <person name="Andreopoulos B."/>
            <person name="Baker S."/>
            <person name="Barry K."/>
            <person name="Bills G."/>
            <person name="Bluhm B."/>
            <person name="Cannon C."/>
            <person name="Castanera R."/>
            <person name="Culley D."/>
            <person name="Daum C."/>
            <person name="Ezra D."/>
            <person name="Gonzalez J."/>
            <person name="Henrissat B."/>
            <person name="Kuo A."/>
            <person name="Liang C."/>
            <person name="Lipzen A."/>
            <person name="Lutzoni F."/>
            <person name="Magnuson J."/>
            <person name="Mondo S."/>
            <person name="Nolan M."/>
            <person name="Ohm R."/>
            <person name="Pangilinan J."/>
            <person name="Park H.-J."/>
            <person name="Ramirez L."/>
            <person name="Alfaro M."/>
            <person name="Sun H."/>
            <person name="Tritt A."/>
            <person name="Yoshinaga Y."/>
            <person name="Zwiers L.-H."/>
            <person name="Turgeon B."/>
            <person name="Goodwin S."/>
            <person name="Spatafora J."/>
            <person name="Crous P."/>
            <person name="Grigoriev I."/>
        </authorList>
    </citation>
    <scope>NUCLEOTIDE SEQUENCE</scope>
    <source>
        <strain evidence="3">CBS 122681</strain>
    </source>
</reference>
<feature type="compositionally biased region" description="Polar residues" evidence="2">
    <location>
        <begin position="135"/>
        <end position="154"/>
    </location>
</feature>
<feature type="region of interest" description="Disordered" evidence="2">
    <location>
        <begin position="1"/>
        <end position="32"/>
    </location>
</feature>
<evidence type="ECO:0000313" key="3">
    <source>
        <dbReference type="EMBL" id="KAF2657949.1"/>
    </source>
</evidence>
<sequence>MASSPTAVSRPAPLRSPEAATVDLHHPTPDLQSLQGAYISNIERLEDHAERMSEQGSDLGEEIRKLQLEQKVSDSRRSSLLSGVPIEDAPRPFDTRSRNASTSSYTNSIVDVNGAARWGGYSPGGYVTSPVGSLRSGSSFSHQIPLQRQRSGSRASRLGQVVHTEEEEEDMERSLEHPASPQSYRSAPRPARRDSSPPPSHRSVSSFTRKYDQIAQEIQNELFQQQSPHGDHFDHAGDLSHEQPHHDPHYLNPHEMPDRPSTAASTDTTRQARVLWHDFDGVHCPDTVAEEEDTPSQGSGSRHSSLLHSAPELSLHGAPPPEDGMVFYPAPVPKLLNLPKRLSQVPAANVQARRRTQLLESMQADNRKSAPWLLDAGAESSTQNRKSMDPRKSRQSLANLPPQLRASAYFDQVAATQDFEVKGESAEATLDSILEASAHAPVSAFTDTFAGPVGNEVYGKERHERKSSNPIYTDKADARKSRSSLNLLDTHRNSSGDRLNKLKKRNSSADLNMLTVRAGESRMSLGDELDEPDRETLAPYVDGDLTPTGRVPDHEDHEHSGSEQGEEQEDDAQEQFFGPPTTLLAELQMRKAQQKGRNLNAATAFTTGIHATLLELDAVAEVEKKKRQRQKVNLAWEAAPPGGEGGDDSEDDVPLGVLFPGGTGLVNKRAGAGPQQTSDWDRPLGLIAQRELEDNEPLSRRRTRLTGADPNRPRDASPSKRFTQLPDMPPSQQHLAIPGSGTPQPESEEDEGETLAQRVRRLRDRKELDNALGADVRKSTVSGDFAAEMMSQFGVPEDDKPVPTPSPGHGEEETLGQRRARLQAEALARGDVNPLGSRPPLRASMSMANILSANPVDVHHQARKVSDEQLLNSLPQGSLLHRNAVDQSRKEADRIDINRRISSYGNLDRPLLGKVEKAAVEPAVAANIQAYKDRLTGAGTPQTAPLPSNPSMMFTPMGGMMPAMSNMNLPGQRDSYFPQANAGMAAPLGMPNMNGMSMTPTGYPGGNMMQPQMMPMPMGMMGMPMNTMQGMNFPYQQMGGMRQSSMMSLPMQMQQQTMMMEPPMDPRQRDMINQWRNGVFH</sequence>
<feature type="compositionally biased region" description="Basic and acidic residues" evidence="2">
    <location>
        <begin position="229"/>
        <end position="249"/>
    </location>
</feature>
<dbReference type="EMBL" id="MU004320">
    <property type="protein sequence ID" value="KAF2657949.1"/>
    <property type="molecule type" value="Genomic_DNA"/>
</dbReference>
<protein>
    <submittedName>
        <fullName evidence="3">Uncharacterized protein</fullName>
    </submittedName>
</protein>
<dbReference type="AlphaFoldDB" id="A0A6A6TD70"/>
<feature type="compositionally biased region" description="Basic and acidic residues" evidence="2">
    <location>
        <begin position="551"/>
        <end position="561"/>
    </location>
</feature>
<feature type="compositionally biased region" description="Basic and acidic residues" evidence="2">
    <location>
        <begin position="88"/>
        <end position="97"/>
    </location>
</feature>
<evidence type="ECO:0000256" key="1">
    <source>
        <dbReference type="SAM" id="Coils"/>
    </source>
</evidence>
<feature type="coiled-coil region" evidence="1">
    <location>
        <begin position="42"/>
        <end position="69"/>
    </location>
</feature>
<keyword evidence="4" id="KW-1185">Reference proteome</keyword>
<feature type="compositionally biased region" description="Polar residues" evidence="2">
    <location>
        <begin position="98"/>
        <end position="110"/>
    </location>
</feature>
<gene>
    <name evidence="3" type="ORF">K491DRAFT_690678</name>
</gene>
<feature type="compositionally biased region" description="Low complexity" evidence="2">
    <location>
        <begin position="296"/>
        <end position="309"/>
    </location>
</feature>
<feature type="region of interest" description="Disordered" evidence="2">
    <location>
        <begin position="793"/>
        <end position="817"/>
    </location>
</feature>
<dbReference type="Proteomes" id="UP000799324">
    <property type="component" value="Unassembled WGS sequence"/>
</dbReference>
<feature type="region of interest" description="Disordered" evidence="2">
    <location>
        <begin position="227"/>
        <end position="269"/>
    </location>
</feature>
<feature type="region of interest" description="Disordered" evidence="2">
    <location>
        <begin position="457"/>
        <end position="573"/>
    </location>
</feature>
<feature type="compositionally biased region" description="Basic and acidic residues" evidence="2">
    <location>
        <begin position="489"/>
        <end position="500"/>
    </location>
</feature>
<feature type="compositionally biased region" description="Low complexity" evidence="2">
    <location>
        <begin position="178"/>
        <end position="189"/>
    </location>
</feature>
<feature type="region of interest" description="Disordered" evidence="2">
    <location>
        <begin position="689"/>
        <end position="755"/>
    </location>
</feature>
<evidence type="ECO:0000313" key="4">
    <source>
        <dbReference type="Proteomes" id="UP000799324"/>
    </source>
</evidence>
<feature type="region of interest" description="Disordered" evidence="2">
    <location>
        <begin position="70"/>
        <end position="207"/>
    </location>
</feature>